<dbReference type="PANTHER" id="PTHR34512">
    <property type="entry name" value="CELL SURFACE PROTEIN"/>
    <property type="match status" value="1"/>
</dbReference>
<keyword evidence="3" id="KW-1185">Reference proteome</keyword>
<evidence type="ECO:0000259" key="1">
    <source>
        <dbReference type="Pfam" id="PF13360"/>
    </source>
</evidence>
<name>A0AAW6TZD1_9BACT</name>
<dbReference type="Pfam" id="PF13360">
    <property type="entry name" value="PQQ_2"/>
    <property type="match status" value="1"/>
</dbReference>
<proteinExistence type="predicted"/>
<accession>A0AAW6TZD1</accession>
<dbReference type="SMART" id="SM00564">
    <property type="entry name" value="PQQ"/>
    <property type="match status" value="4"/>
</dbReference>
<dbReference type="InterPro" id="IPR011047">
    <property type="entry name" value="Quinoprotein_ADH-like_sf"/>
</dbReference>
<dbReference type="EMBL" id="JASCXX010000012">
    <property type="protein sequence ID" value="MDI6449624.1"/>
    <property type="molecule type" value="Genomic_DNA"/>
</dbReference>
<dbReference type="AlphaFoldDB" id="A0AAW6TZD1"/>
<dbReference type="Proteomes" id="UP001431776">
    <property type="component" value="Unassembled WGS sequence"/>
</dbReference>
<feature type="domain" description="Pyrrolo-quinoline quinone repeat" evidence="1">
    <location>
        <begin position="97"/>
        <end position="339"/>
    </location>
</feature>
<sequence length="417" mass="45782">MLQLSLSRTVSACLVLFLCAASRGENWPQFRGPGGLGVSQTENLPITWSETENVAWKTPLPGYGASSPIALAGRLYVTCHSGYGTERDQTMEDLALHVVCVDGENGAILWDRQIEPTLPESPRVRDHGYAAATPATDGEHLYVFFGKSGVFKFDLDGRQLWRTNVGTGIHGWGSGTSPVLYEDLVIVNASVESESLMAMDKETGKEVWRAGGIRESWNTPHLVRTSDGRHELAVSIRGWVMAFDPKTGKELWRCAAIPDYVCPSIVSHESILYAIGGRASKAFAIRSGGRGDVTDTHKLWQADVGANVSSPVVHDGHLYWVSDRNQVAYCLRMADGEVIYAERVRMQPYASTLLADGRLYVVMRNGGTLVLAARSQFEQLAHNQLADRSTFNGSPIVHNGMLILRSDENLYALKESQ</sequence>
<dbReference type="InterPro" id="IPR018391">
    <property type="entry name" value="PQQ_b-propeller_rpt"/>
</dbReference>
<dbReference type="RefSeq" id="WP_349245033.1">
    <property type="nucleotide sequence ID" value="NZ_JASCXX010000012.1"/>
</dbReference>
<dbReference type="Gene3D" id="2.130.10.10">
    <property type="entry name" value="YVTN repeat-like/Quinoprotein amine dehydrogenase"/>
    <property type="match status" value="2"/>
</dbReference>
<dbReference type="InterPro" id="IPR015943">
    <property type="entry name" value="WD40/YVTN_repeat-like_dom_sf"/>
</dbReference>
<organism evidence="2 3">
    <name type="scientific">Anaerobaca lacustris</name>
    <dbReference type="NCBI Taxonomy" id="3044600"/>
    <lineage>
        <taxon>Bacteria</taxon>
        <taxon>Pseudomonadati</taxon>
        <taxon>Planctomycetota</taxon>
        <taxon>Phycisphaerae</taxon>
        <taxon>Sedimentisphaerales</taxon>
        <taxon>Anaerobacaceae</taxon>
        <taxon>Anaerobaca</taxon>
    </lineage>
</organism>
<dbReference type="PANTHER" id="PTHR34512:SF30">
    <property type="entry name" value="OUTER MEMBRANE PROTEIN ASSEMBLY FACTOR BAMB"/>
    <property type="match status" value="1"/>
</dbReference>
<comment type="caution">
    <text evidence="2">The sequence shown here is derived from an EMBL/GenBank/DDBJ whole genome shotgun (WGS) entry which is preliminary data.</text>
</comment>
<dbReference type="InterPro" id="IPR002372">
    <property type="entry name" value="PQQ_rpt_dom"/>
</dbReference>
<evidence type="ECO:0000313" key="2">
    <source>
        <dbReference type="EMBL" id="MDI6449624.1"/>
    </source>
</evidence>
<gene>
    <name evidence="2" type="ORF">QJ522_11265</name>
</gene>
<reference evidence="2" key="1">
    <citation type="submission" date="2023-05" db="EMBL/GenBank/DDBJ databases">
        <title>Anaerotaeda fermentans gen. nov., sp. nov., a novel anaerobic planctomycete of the new family within the order Sedimentisphaerales isolated from Taman Peninsula, Russia.</title>
        <authorList>
            <person name="Khomyakova M.A."/>
            <person name="Merkel A.Y."/>
            <person name="Slobodkin A.I."/>
        </authorList>
    </citation>
    <scope>NUCLEOTIDE SEQUENCE</scope>
    <source>
        <strain evidence="2">M17dextr</strain>
    </source>
</reference>
<protein>
    <submittedName>
        <fullName evidence="2">PQQ-binding-like beta-propeller repeat protein</fullName>
    </submittedName>
</protein>
<evidence type="ECO:0000313" key="3">
    <source>
        <dbReference type="Proteomes" id="UP001431776"/>
    </source>
</evidence>
<dbReference type="SUPFAM" id="SSF50998">
    <property type="entry name" value="Quinoprotein alcohol dehydrogenase-like"/>
    <property type="match status" value="1"/>
</dbReference>